<dbReference type="KEGG" id="fmr:Fuma_05161"/>
<dbReference type="OrthoDB" id="275381at2"/>
<dbReference type="EMBL" id="CP017641">
    <property type="protein sequence ID" value="APZ95503.1"/>
    <property type="molecule type" value="Genomic_DNA"/>
</dbReference>
<accession>A0A1P8WN60</accession>
<evidence type="ECO:0000313" key="6">
    <source>
        <dbReference type="Proteomes" id="UP000187735"/>
    </source>
</evidence>
<dbReference type="Pfam" id="PF02357">
    <property type="entry name" value="NusG"/>
    <property type="match status" value="1"/>
</dbReference>
<dbReference type="GO" id="GO:0031564">
    <property type="term" value="P:transcription antitermination"/>
    <property type="evidence" value="ECO:0007669"/>
    <property type="project" value="UniProtKB-KW"/>
</dbReference>
<dbReference type="GO" id="GO:0005829">
    <property type="term" value="C:cytosol"/>
    <property type="evidence" value="ECO:0007669"/>
    <property type="project" value="TreeGrafter"/>
</dbReference>
<keyword evidence="1" id="KW-0889">Transcription antitermination</keyword>
<dbReference type="AlphaFoldDB" id="A0A1P8WN60"/>
<feature type="domain" description="NusG-like N-terminal" evidence="4">
    <location>
        <begin position="27"/>
        <end position="93"/>
    </location>
</feature>
<keyword evidence="2" id="KW-0805">Transcription regulation</keyword>
<dbReference type="InterPro" id="IPR036735">
    <property type="entry name" value="NGN_dom_sf"/>
</dbReference>
<organism evidence="5 6">
    <name type="scientific">Fuerstiella marisgermanici</name>
    <dbReference type="NCBI Taxonomy" id="1891926"/>
    <lineage>
        <taxon>Bacteria</taxon>
        <taxon>Pseudomonadati</taxon>
        <taxon>Planctomycetota</taxon>
        <taxon>Planctomycetia</taxon>
        <taxon>Planctomycetales</taxon>
        <taxon>Planctomycetaceae</taxon>
        <taxon>Fuerstiella</taxon>
    </lineage>
</organism>
<evidence type="ECO:0000256" key="2">
    <source>
        <dbReference type="ARBA" id="ARBA00023015"/>
    </source>
</evidence>
<dbReference type="InterPro" id="IPR043425">
    <property type="entry name" value="NusG-like"/>
</dbReference>
<sequence>MPILDQEPDLYPDNLLSSPEIIVPDGNWFAIYTLSRREKDLMRRLRTQKIAHYGPMVAKRTRSPAGRMRTSYAPLFTGYVFVCASEEDRYNTVATGCVSKCIPVVDPEILVKDLQQIRTLEEHGEDLQAEVRPTVGQMARIVRGPLKDRELVGTITQVKNQHRLTVLVNFLQQGASITVDEADIELI</sequence>
<gene>
    <name evidence="5" type="ORF">Fuma_05161</name>
</gene>
<reference evidence="5 6" key="1">
    <citation type="journal article" date="2016" name="Front. Microbiol.">
        <title>Fuerstia marisgermanicae gen. nov., sp. nov., an Unusual Member of the Phylum Planctomycetes from the German Wadden Sea.</title>
        <authorList>
            <person name="Kohn T."/>
            <person name="Heuer A."/>
            <person name="Jogler M."/>
            <person name="Vollmers J."/>
            <person name="Boedeker C."/>
            <person name="Bunk B."/>
            <person name="Rast P."/>
            <person name="Borchert D."/>
            <person name="Glockner I."/>
            <person name="Freese H.M."/>
            <person name="Klenk H.P."/>
            <person name="Overmann J."/>
            <person name="Kaster A.K."/>
            <person name="Rohde M."/>
            <person name="Wiegand S."/>
            <person name="Jogler C."/>
        </authorList>
    </citation>
    <scope>NUCLEOTIDE SEQUENCE [LARGE SCALE GENOMIC DNA]</scope>
    <source>
        <strain evidence="5 6">NH11</strain>
    </source>
</reference>
<dbReference type="InterPro" id="IPR006645">
    <property type="entry name" value="NGN-like_dom"/>
</dbReference>
<dbReference type="Gene3D" id="3.30.70.940">
    <property type="entry name" value="NusG, N-terminal domain"/>
    <property type="match status" value="1"/>
</dbReference>
<dbReference type="PANTHER" id="PTHR30265:SF2">
    <property type="entry name" value="TRANSCRIPTION TERMINATION_ANTITERMINATION PROTEIN NUSG"/>
    <property type="match status" value="1"/>
</dbReference>
<dbReference type="Proteomes" id="UP000187735">
    <property type="component" value="Chromosome"/>
</dbReference>
<dbReference type="SUPFAM" id="SSF82679">
    <property type="entry name" value="N-utilization substance G protein NusG, N-terminal domain"/>
    <property type="match status" value="1"/>
</dbReference>
<dbReference type="RefSeq" id="WP_077026658.1">
    <property type="nucleotide sequence ID" value="NZ_CP017641.1"/>
</dbReference>
<dbReference type="PANTHER" id="PTHR30265">
    <property type="entry name" value="RHO-INTERACTING TRANSCRIPTION TERMINATION FACTOR NUSG"/>
    <property type="match status" value="1"/>
</dbReference>
<protein>
    <submittedName>
        <fullName evidence="5">Transcriptional activator</fullName>
    </submittedName>
</protein>
<evidence type="ECO:0000256" key="3">
    <source>
        <dbReference type="ARBA" id="ARBA00023163"/>
    </source>
</evidence>
<evidence type="ECO:0000313" key="5">
    <source>
        <dbReference type="EMBL" id="APZ95503.1"/>
    </source>
</evidence>
<proteinExistence type="predicted"/>
<keyword evidence="6" id="KW-1185">Reference proteome</keyword>
<evidence type="ECO:0000259" key="4">
    <source>
        <dbReference type="Pfam" id="PF02357"/>
    </source>
</evidence>
<dbReference type="STRING" id="1891926.Fuma_05161"/>
<keyword evidence="3" id="KW-0804">Transcription</keyword>
<dbReference type="CDD" id="cd09895">
    <property type="entry name" value="NGN_SP_UpxY"/>
    <property type="match status" value="1"/>
</dbReference>
<evidence type="ECO:0000256" key="1">
    <source>
        <dbReference type="ARBA" id="ARBA00022814"/>
    </source>
</evidence>
<name>A0A1P8WN60_9PLAN</name>
<dbReference type="GO" id="GO:0006354">
    <property type="term" value="P:DNA-templated transcription elongation"/>
    <property type="evidence" value="ECO:0007669"/>
    <property type="project" value="InterPro"/>
</dbReference>